<dbReference type="EMBL" id="MCGO01000213">
    <property type="protein sequence ID" value="ORY21209.1"/>
    <property type="molecule type" value="Genomic_DNA"/>
</dbReference>
<feature type="transmembrane region" description="Helical" evidence="7">
    <location>
        <begin position="25"/>
        <end position="44"/>
    </location>
</feature>
<comment type="similarity">
    <text evidence="3">Belongs to the complex I subunit 4 family.</text>
</comment>
<dbReference type="PRINTS" id="PR01437">
    <property type="entry name" value="NUOXDRDTASE4"/>
</dbReference>
<comment type="caution">
    <text evidence="9">The sequence shown here is derived from an EMBL/GenBank/DDBJ whole genome shotgun (WGS) entry which is preliminary data.</text>
</comment>
<dbReference type="InterPro" id="IPR003918">
    <property type="entry name" value="NADH_UbQ_OxRdtase"/>
</dbReference>
<dbReference type="GO" id="GO:0048039">
    <property type="term" value="F:ubiquinone binding"/>
    <property type="evidence" value="ECO:0007669"/>
    <property type="project" value="TreeGrafter"/>
</dbReference>
<dbReference type="Proteomes" id="UP000193642">
    <property type="component" value="Unassembled WGS sequence"/>
</dbReference>
<dbReference type="GO" id="GO:0003954">
    <property type="term" value="F:NADH dehydrogenase activity"/>
    <property type="evidence" value="ECO:0007669"/>
    <property type="project" value="TreeGrafter"/>
</dbReference>
<dbReference type="Pfam" id="PF00361">
    <property type="entry name" value="Proton_antipo_M"/>
    <property type="match status" value="1"/>
</dbReference>
<evidence type="ECO:0000313" key="10">
    <source>
        <dbReference type="Proteomes" id="UP000193642"/>
    </source>
</evidence>
<feature type="transmembrane region" description="Helical" evidence="7">
    <location>
        <begin position="370"/>
        <end position="387"/>
    </location>
</feature>
<reference evidence="9 10" key="1">
    <citation type="submission" date="2016-07" db="EMBL/GenBank/DDBJ databases">
        <title>Pervasive Adenine N6-methylation of Active Genes in Fungi.</title>
        <authorList>
            <consortium name="DOE Joint Genome Institute"/>
            <person name="Mondo S.J."/>
            <person name="Dannebaum R.O."/>
            <person name="Kuo R.C."/>
            <person name="Labutti K."/>
            <person name="Haridas S."/>
            <person name="Kuo A."/>
            <person name="Salamov A."/>
            <person name="Ahrendt S.R."/>
            <person name="Lipzen A."/>
            <person name="Sullivan W."/>
            <person name="Andreopoulos W.B."/>
            <person name="Clum A."/>
            <person name="Lindquist E."/>
            <person name="Daum C."/>
            <person name="Ramamoorthy G.K."/>
            <person name="Gryganskyi A."/>
            <person name="Culley D."/>
            <person name="Magnuson J.K."/>
            <person name="James T.Y."/>
            <person name="O'Malley M.A."/>
            <person name="Stajich J.E."/>
            <person name="Spatafora J.W."/>
            <person name="Visel A."/>
            <person name="Grigoriev I.V."/>
        </authorList>
    </citation>
    <scope>NUCLEOTIDE SEQUENCE [LARGE SCALE GENOMIC DNA]</scope>
    <source>
        <strain evidence="9 10">JEL800</strain>
    </source>
</reference>
<dbReference type="STRING" id="329046.A0A1Y2AF45"/>
<protein>
    <submittedName>
        <fullName evidence="9">NADH dehydrogenase subunit 4</fullName>
    </submittedName>
</protein>
<proteinExistence type="inferred from homology"/>
<feature type="transmembrane region" description="Helical" evidence="7">
    <location>
        <begin position="451"/>
        <end position="472"/>
    </location>
</feature>
<evidence type="ECO:0000256" key="4">
    <source>
        <dbReference type="ARBA" id="ARBA00022692"/>
    </source>
</evidence>
<sequence length="483" mass="54252">MLSVLLVLPVLSMLTIYFLRDSRTILLVALVYSILSLLQTYHIMLLFDTENASLFQFQEISGLIAIDGISLWLVWLVNMLMPIVILSVYKSVAGVNVIGGESSLALKQILILLIFIGFWSIAVFVVQNILLFYISFEGALVPMYFLIIHYGSRNRKVHASYMFFIYTLAGSLCLLLALLGLYIENGTGDYQILLMNRNSISDVTSYEHILWIAFFICFSIKLPIVGFHGWLLAAHVEAPTSASVILAAILLKMGSYGLLRYSIPLFPYATEYFRPFVLVICILSILYSSIAALSQSDMKIVIAYSSIGHMGTATLGLFSNDYLGIQGSIYFLISHGLISAALFLLVGVIYDRYHSRNILYYRGLVQAYPIYVLLLLIFSMANSAIPMSSGFVGEFLALLGAFNYNPFVAIIASLSIVLVPSFMLKLLHSISYGEFTRYMPTVTSDITYKEIMLFLPLFFFTFFLGIYPQFLFNDILEPSIFLL</sequence>
<dbReference type="GO" id="GO:0015990">
    <property type="term" value="P:electron transport coupled proton transport"/>
    <property type="evidence" value="ECO:0007669"/>
    <property type="project" value="TreeGrafter"/>
</dbReference>
<feature type="transmembrane region" description="Helical" evidence="7">
    <location>
        <begin position="209"/>
        <end position="232"/>
    </location>
</feature>
<dbReference type="GO" id="GO:0016020">
    <property type="term" value="C:membrane"/>
    <property type="evidence" value="ECO:0007669"/>
    <property type="project" value="UniProtKB-SubCell"/>
</dbReference>
<feature type="non-terminal residue" evidence="9">
    <location>
        <position position="483"/>
    </location>
</feature>
<feature type="transmembrane region" description="Helical" evidence="7">
    <location>
        <begin position="64"/>
        <end position="89"/>
    </location>
</feature>
<feature type="transmembrane region" description="Helical" evidence="7">
    <location>
        <begin position="407"/>
        <end position="430"/>
    </location>
</feature>
<dbReference type="OrthoDB" id="564260at2759"/>
<evidence type="ECO:0000313" key="9">
    <source>
        <dbReference type="EMBL" id="ORY21209.1"/>
    </source>
</evidence>
<keyword evidence="4 7" id="KW-0812">Transmembrane</keyword>
<feature type="transmembrane region" description="Helical" evidence="7">
    <location>
        <begin position="275"/>
        <end position="293"/>
    </location>
</feature>
<dbReference type="GO" id="GO:0042773">
    <property type="term" value="P:ATP synthesis coupled electron transport"/>
    <property type="evidence" value="ECO:0007669"/>
    <property type="project" value="InterPro"/>
</dbReference>
<dbReference type="GO" id="GO:0008137">
    <property type="term" value="F:NADH dehydrogenase (ubiquinone) activity"/>
    <property type="evidence" value="ECO:0007669"/>
    <property type="project" value="InterPro"/>
</dbReference>
<dbReference type="InterPro" id="IPR001750">
    <property type="entry name" value="ND/Mrp_TM"/>
</dbReference>
<evidence type="ECO:0000256" key="2">
    <source>
        <dbReference type="ARBA" id="ARBA00004141"/>
    </source>
</evidence>
<feature type="transmembrane region" description="Helical" evidence="7">
    <location>
        <begin position="163"/>
        <end position="183"/>
    </location>
</feature>
<dbReference type="PANTHER" id="PTHR43507">
    <property type="entry name" value="NADH-UBIQUINONE OXIDOREDUCTASE CHAIN 4"/>
    <property type="match status" value="1"/>
</dbReference>
<evidence type="ECO:0000256" key="5">
    <source>
        <dbReference type="ARBA" id="ARBA00022989"/>
    </source>
</evidence>
<name>A0A1Y2AF45_9FUNG</name>
<gene>
    <name evidence="9" type="ORF">BCR33DRAFT_654461</name>
</gene>
<organism evidence="9 10">
    <name type="scientific">Rhizoclosmatium globosum</name>
    <dbReference type="NCBI Taxonomy" id="329046"/>
    <lineage>
        <taxon>Eukaryota</taxon>
        <taxon>Fungi</taxon>
        <taxon>Fungi incertae sedis</taxon>
        <taxon>Chytridiomycota</taxon>
        <taxon>Chytridiomycota incertae sedis</taxon>
        <taxon>Chytridiomycetes</taxon>
        <taxon>Chytridiales</taxon>
        <taxon>Chytriomycetaceae</taxon>
        <taxon>Rhizoclosmatium</taxon>
    </lineage>
</organism>
<evidence type="ECO:0000256" key="3">
    <source>
        <dbReference type="ARBA" id="ARBA00009025"/>
    </source>
</evidence>
<feature type="transmembrane region" description="Helical" evidence="7">
    <location>
        <begin position="300"/>
        <end position="318"/>
    </location>
</feature>
<keyword evidence="10" id="KW-1185">Reference proteome</keyword>
<feature type="transmembrane region" description="Helical" evidence="7">
    <location>
        <begin position="132"/>
        <end position="151"/>
    </location>
</feature>
<evidence type="ECO:0000259" key="8">
    <source>
        <dbReference type="Pfam" id="PF00361"/>
    </source>
</evidence>
<evidence type="ECO:0000256" key="7">
    <source>
        <dbReference type="SAM" id="Phobius"/>
    </source>
</evidence>
<dbReference type="AlphaFoldDB" id="A0A1Y2AF45"/>
<feature type="transmembrane region" description="Helical" evidence="7">
    <location>
        <begin position="244"/>
        <end position="263"/>
    </location>
</feature>
<dbReference type="NCBIfam" id="TIGR01972">
    <property type="entry name" value="NDH_I_M"/>
    <property type="match status" value="1"/>
</dbReference>
<keyword evidence="6 7" id="KW-0472">Membrane</keyword>
<evidence type="ECO:0000256" key="6">
    <source>
        <dbReference type="ARBA" id="ARBA00023136"/>
    </source>
</evidence>
<keyword evidence="5 7" id="KW-1133">Transmembrane helix</keyword>
<evidence type="ECO:0000256" key="1">
    <source>
        <dbReference type="ARBA" id="ARBA00003257"/>
    </source>
</evidence>
<accession>A0A1Y2AF45</accession>
<dbReference type="InterPro" id="IPR010227">
    <property type="entry name" value="NADH_Q_OxRdtase_chainM/4"/>
</dbReference>
<feature type="transmembrane region" description="Helical" evidence="7">
    <location>
        <begin position="109"/>
        <end position="126"/>
    </location>
</feature>
<feature type="domain" description="NADH:quinone oxidoreductase/Mrp antiporter transmembrane" evidence="8">
    <location>
        <begin position="127"/>
        <end position="417"/>
    </location>
</feature>
<comment type="function">
    <text evidence="1">Core subunit of the mitochondrial membrane respiratory chain NADH dehydrogenase (Complex I) that is believed to belong to the minimal assembly required for catalysis. Complex I functions in the transfer of electrons from NADH to the respiratory chain. The immediate electron acceptor for the enzyme is believed to be ubiquinone.</text>
</comment>
<feature type="transmembrane region" description="Helical" evidence="7">
    <location>
        <begin position="330"/>
        <end position="350"/>
    </location>
</feature>
<comment type="subcellular location">
    <subcellularLocation>
        <location evidence="2">Membrane</location>
        <topology evidence="2">Multi-pass membrane protein</topology>
    </subcellularLocation>
</comment>
<dbReference type="PANTHER" id="PTHR43507:SF1">
    <property type="entry name" value="NADH-UBIQUINONE OXIDOREDUCTASE CHAIN 4"/>
    <property type="match status" value="1"/>
</dbReference>